<name>A0A6V8I7Q5_9PROT</name>
<accession>A0A6V8I7Q5</accession>
<dbReference type="AlphaFoldDB" id="A0A6V8I7Q5"/>
<keyword evidence="2" id="KW-1185">Reference proteome</keyword>
<sequence length="57" mass="6018">MSASISSLAESVTVGRLMTVQEVASIVCCGVETVRRAIRNNQLAVYRIGGGVSSHRP</sequence>
<evidence type="ECO:0008006" key="3">
    <source>
        <dbReference type="Google" id="ProtNLM"/>
    </source>
</evidence>
<gene>
    <name evidence="1" type="ORF">DmAi_17170</name>
</gene>
<evidence type="ECO:0000313" key="1">
    <source>
        <dbReference type="EMBL" id="GFE93658.1"/>
    </source>
</evidence>
<dbReference type="InterPro" id="IPR010093">
    <property type="entry name" value="SinI_DNA-bd"/>
</dbReference>
<comment type="caution">
    <text evidence="1">The sequence shown here is derived from an EMBL/GenBank/DDBJ whole genome shotgun (WGS) entry which is preliminary data.</text>
</comment>
<dbReference type="Proteomes" id="UP000548726">
    <property type="component" value="Unassembled WGS sequence"/>
</dbReference>
<proteinExistence type="predicted"/>
<dbReference type="NCBIfam" id="TIGR01764">
    <property type="entry name" value="excise"/>
    <property type="match status" value="1"/>
</dbReference>
<evidence type="ECO:0000313" key="2">
    <source>
        <dbReference type="Proteomes" id="UP000548726"/>
    </source>
</evidence>
<dbReference type="GO" id="GO:0003677">
    <property type="term" value="F:DNA binding"/>
    <property type="evidence" value="ECO:0007669"/>
    <property type="project" value="InterPro"/>
</dbReference>
<dbReference type="RefSeq" id="WP_202205728.1">
    <property type="nucleotide sequence ID" value="NZ_BLJP01000005.1"/>
</dbReference>
<dbReference type="EMBL" id="BLJP01000005">
    <property type="protein sequence ID" value="GFE93658.1"/>
    <property type="molecule type" value="Genomic_DNA"/>
</dbReference>
<protein>
    <recommendedName>
        <fullName evidence="3">Helix-turn-helix domain-containing protein</fullName>
    </recommendedName>
</protein>
<reference evidence="1 2" key="1">
    <citation type="journal article" date="2020" name="Cell Rep.">
        <title>Local necrotic cells trigger systemic immune activation via gut microbiome dysbiosis in Drosophila.</title>
        <authorList>
            <person name="Kosakamoto H."/>
            <person name="Yamauchi T."/>
            <person name="Akuzawa-Tokita Y."/>
            <person name="Nishimura K."/>
            <person name="Soga T."/>
            <person name="Murakami T."/>
            <person name="Mori H."/>
            <person name="Yamamoto K."/>
            <person name="Miyazaki R."/>
            <person name="Koto A."/>
            <person name="Miura M."/>
            <person name="Obata F."/>
        </authorList>
    </citation>
    <scope>NUCLEOTIDE SEQUENCE [LARGE SCALE GENOMIC DNA]</scope>
    <source>
        <strain evidence="1 2">Ai</strain>
    </source>
</reference>
<organism evidence="1 2">
    <name type="scientific">Acetobacter persici</name>
    <dbReference type="NCBI Taxonomy" id="1076596"/>
    <lineage>
        <taxon>Bacteria</taxon>
        <taxon>Pseudomonadati</taxon>
        <taxon>Pseudomonadota</taxon>
        <taxon>Alphaproteobacteria</taxon>
        <taxon>Acetobacterales</taxon>
        <taxon>Acetobacteraceae</taxon>
        <taxon>Acetobacter</taxon>
    </lineage>
</organism>